<comment type="function">
    <text evidence="11">Catalyzes the specific phosphorylation of the 3-hydroxyl group of shikimic acid using ATP as a cosubstrate.</text>
</comment>
<dbReference type="GO" id="GO:0009073">
    <property type="term" value="P:aromatic amino acid family biosynthetic process"/>
    <property type="evidence" value="ECO:0007669"/>
    <property type="project" value="UniProtKB-KW"/>
</dbReference>
<dbReference type="EMBL" id="VWNA01000001">
    <property type="protein sequence ID" value="MQT12849.1"/>
    <property type="molecule type" value="Genomic_DNA"/>
</dbReference>
<keyword evidence="13" id="KW-1185">Reference proteome</keyword>
<keyword evidence="11" id="KW-0460">Magnesium</keyword>
<evidence type="ECO:0000313" key="12">
    <source>
        <dbReference type="EMBL" id="MQT12849.1"/>
    </source>
</evidence>
<dbReference type="GO" id="GO:0004765">
    <property type="term" value="F:shikimate kinase activity"/>
    <property type="evidence" value="ECO:0007669"/>
    <property type="project" value="UniProtKB-UniRule"/>
</dbReference>
<dbReference type="Proteomes" id="UP000332515">
    <property type="component" value="Unassembled WGS sequence"/>
</dbReference>
<evidence type="ECO:0000256" key="7">
    <source>
        <dbReference type="ARBA" id="ARBA00022777"/>
    </source>
</evidence>
<dbReference type="CDD" id="cd00464">
    <property type="entry name" value="SK"/>
    <property type="match status" value="1"/>
</dbReference>
<dbReference type="Pfam" id="PF01202">
    <property type="entry name" value="SKI"/>
    <property type="match status" value="1"/>
</dbReference>
<keyword evidence="4 11" id="KW-0028">Amino-acid biosynthesis</keyword>
<feature type="binding site" evidence="11">
    <location>
        <position position="105"/>
    </location>
    <ligand>
        <name>substrate</name>
    </ligand>
</feature>
<keyword evidence="11" id="KW-0963">Cytoplasm</keyword>
<dbReference type="InterPro" id="IPR000623">
    <property type="entry name" value="Shikimate_kinase/TSH1"/>
</dbReference>
<dbReference type="GO" id="GO:0009423">
    <property type="term" value="P:chorismate biosynthetic process"/>
    <property type="evidence" value="ECO:0007669"/>
    <property type="project" value="UniProtKB-UniRule"/>
</dbReference>
<comment type="subunit">
    <text evidence="11">Monomer.</text>
</comment>
<keyword evidence="6 11" id="KW-0547">Nucleotide-binding</keyword>
<dbReference type="HAMAP" id="MF_00109">
    <property type="entry name" value="Shikimate_kinase"/>
    <property type="match status" value="1"/>
</dbReference>
<comment type="similarity">
    <text evidence="2 11">Belongs to the shikimate kinase family.</text>
</comment>
<name>A0A6A7Y5A4_9HYPH</name>
<dbReference type="InterPro" id="IPR031322">
    <property type="entry name" value="Shikimate/glucono_kinase"/>
</dbReference>
<dbReference type="EC" id="2.7.1.71" evidence="3 11"/>
<feature type="binding site" evidence="11">
    <location>
        <begin position="37"/>
        <end position="42"/>
    </location>
    <ligand>
        <name>ATP</name>
        <dbReference type="ChEBI" id="CHEBI:30616"/>
    </ligand>
</feature>
<keyword evidence="9 11" id="KW-0057">Aromatic amino acid biosynthesis</keyword>
<comment type="pathway">
    <text evidence="1 11">Metabolic intermediate biosynthesis; chorismate biosynthesis; chorismate from D-erythrose 4-phosphate and phosphoenolpyruvate: step 5/7.</text>
</comment>
<comment type="subcellular location">
    <subcellularLocation>
        <location evidence="11">Cytoplasm</location>
    </subcellularLocation>
</comment>
<evidence type="ECO:0000256" key="5">
    <source>
        <dbReference type="ARBA" id="ARBA00022679"/>
    </source>
</evidence>
<evidence type="ECO:0000256" key="4">
    <source>
        <dbReference type="ARBA" id="ARBA00022605"/>
    </source>
</evidence>
<keyword evidence="5 11" id="KW-0808">Transferase</keyword>
<dbReference type="InterPro" id="IPR023000">
    <property type="entry name" value="Shikimate_kinase_CS"/>
</dbReference>
<sequence length="212" mass="22442">MEGSGAMNAAPLVPGETARAIGRWLNSRSLVLVGMPGAGKTTIGRRLAQALGLSFVDADQEIERAAAMPIPEIFAIHGEPAFRDGEKRVIARLLDEGPSVLATGGGAFMAEETRAAIRDKGVSIWLKADFDTLYARVRRKSGRPLLNTADPEATLRALLEKRDPVFAQADLVVRSLDAPHDHVVQALIDALAARVAAETAPAEAVAPPEIAP</sequence>
<evidence type="ECO:0000256" key="11">
    <source>
        <dbReference type="HAMAP-Rule" id="MF_00109"/>
    </source>
</evidence>
<dbReference type="GO" id="GO:0005829">
    <property type="term" value="C:cytosol"/>
    <property type="evidence" value="ECO:0007669"/>
    <property type="project" value="TreeGrafter"/>
</dbReference>
<evidence type="ECO:0000256" key="2">
    <source>
        <dbReference type="ARBA" id="ARBA00006997"/>
    </source>
</evidence>
<dbReference type="AlphaFoldDB" id="A0A6A7Y5A4"/>
<dbReference type="PANTHER" id="PTHR21087">
    <property type="entry name" value="SHIKIMATE KINASE"/>
    <property type="match status" value="1"/>
</dbReference>
<dbReference type="NCBIfam" id="NF010552">
    <property type="entry name" value="PRK13946.1"/>
    <property type="match status" value="1"/>
</dbReference>
<protein>
    <recommendedName>
        <fullName evidence="3 11">Shikimate kinase</fullName>
        <shortName evidence="11">SK</shortName>
        <ecNumber evidence="3 11">2.7.1.71</ecNumber>
    </recommendedName>
</protein>
<proteinExistence type="inferred from homology"/>
<evidence type="ECO:0000256" key="10">
    <source>
        <dbReference type="ARBA" id="ARBA00048567"/>
    </source>
</evidence>
<evidence type="ECO:0000313" key="13">
    <source>
        <dbReference type="Proteomes" id="UP000332515"/>
    </source>
</evidence>
<keyword evidence="11" id="KW-0479">Metal-binding</keyword>
<evidence type="ECO:0000256" key="6">
    <source>
        <dbReference type="ARBA" id="ARBA00022741"/>
    </source>
</evidence>
<dbReference type="GO" id="GO:0005524">
    <property type="term" value="F:ATP binding"/>
    <property type="evidence" value="ECO:0007669"/>
    <property type="project" value="UniProtKB-UniRule"/>
</dbReference>
<evidence type="ECO:0000256" key="8">
    <source>
        <dbReference type="ARBA" id="ARBA00022840"/>
    </source>
</evidence>
<organism evidence="12 13">
    <name type="scientific">Segnochrobactrum spirostomi</name>
    <dbReference type="NCBI Taxonomy" id="2608987"/>
    <lineage>
        <taxon>Bacteria</taxon>
        <taxon>Pseudomonadati</taxon>
        <taxon>Pseudomonadota</taxon>
        <taxon>Alphaproteobacteria</taxon>
        <taxon>Hyphomicrobiales</taxon>
        <taxon>Segnochrobactraceae</taxon>
        <taxon>Segnochrobactrum</taxon>
    </lineage>
</organism>
<gene>
    <name evidence="11" type="primary">aroK</name>
    <name evidence="12" type="ORF">F0357_09360</name>
</gene>
<dbReference type="PRINTS" id="PR01100">
    <property type="entry name" value="SHIKIMTKNASE"/>
</dbReference>
<dbReference type="Gene3D" id="3.40.50.300">
    <property type="entry name" value="P-loop containing nucleotide triphosphate hydrolases"/>
    <property type="match status" value="1"/>
</dbReference>
<keyword evidence="7 11" id="KW-0418">Kinase</keyword>
<dbReference type="PANTHER" id="PTHR21087:SF16">
    <property type="entry name" value="SHIKIMATE KINASE 1, CHLOROPLASTIC"/>
    <property type="match status" value="1"/>
</dbReference>
<feature type="binding site" evidence="11">
    <location>
        <position position="143"/>
    </location>
    <ligand>
        <name>ATP</name>
        <dbReference type="ChEBI" id="CHEBI:30616"/>
    </ligand>
</feature>
<dbReference type="SUPFAM" id="SSF52540">
    <property type="entry name" value="P-loop containing nucleoside triphosphate hydrolases"/>
    <property type="match status" value="1"/>
</dbReference>
<evidence type="ECO:0000256" key="1">
    <source>
        <dbReference type="ARBA" id="ARBA00004842"/>
    </source>
</evidence>
<comment type="caution">
    <text evidence="11">Lacks conserved residue(s) required for the propagation of feature annotation.</text>
</comment>
<feature type="binding site" evidence="11">
    <location>
        <position position="41"/>
    </location>
    <ligand>
        <name>Mg(2+)</name>
        <dbReference type="ChEBI" id="CHEBI:18420"/>
    </ligand>
</feature>
<dbReference type="GO" id="GO:0000287">
    <property type="term" value="F:magnesium ion binding"/>
    <property type="evidence" value="ECO:0007669"/>
    <property type="project" value="UniProtKB-UniRule"/>
</dbReference>
<feature type="binding site" evidence="11">
    <location>
        <position position="59"/>
    </location>
    <ligand>
        <name>substrate</name>
    </ligand>
</feature>
<comment type="catalytic activity">
    <reaction evidence="10 11">
        <text>shikimate + ATP = 3-phosphoshikimate + ADP + H(+)</text>
        <dbReference type="Rhea" id="RHEA:13121"/>
        <dbReference type="ChEBI" id="CHEBI:15378"/>
        <dbReference type="ChEBI" id="CHEBI:30616"/>
        <dbReference type="ChEBI" id="CHEBI:36208"/>
        <dbReference type="ChEBI" id="CHEBI:145989"/>
        <dbReference type="ChEBI" id="CHEBI:456216"/>
        <dbReference type="EC" id="2.7.1.71"/>
    </reaction>
</comment>
<dbReference type="UniPathway" id="UPA00053">
    <property type="reaction ID" value="UER00088"/>
</dbReference>
<comment type="cofactor">
    <cofactor evidence="11">
        <name>Mg(2+)</name>
        <dbReference type="ChEBI" id="CHEBI:18420"/>
    </cofactor>
    <text evidence="11">Binds 1 Mg(2+) ion per subunit.</text>
</comment>
<feature type="binding site" evidence="11">
    <location>
        <position position="83"/>
    </location>
    <ligand>
        <name>substrate</name>
    </ligand>
</feature>
<reference evidence="12 13" key="1">
    <citation type="submission" date="2019-09" db="EMBL/GenBank/DDBJ databases">
        <title>Segnochrobactrum spirostomi gen. nov., sp. nov., isolated from the ciliate Spirostomum cf. yagiui and description of a novel family, Segnochrobactraceae fam. nov. within the order Rhizobiales of the class Alphaproteobacteria.</title>
        <authorList>
            <person name="Akter S."/>
            <person name="Shazib S.U.A."/>
            <person name="Shin M.K."/>
        </authorList>
    </citation>
    <scope>NUCLEOTIDE SEQUENCE [LARGE SCALE GENOMIC DNA]</scope>
    <source>
        <strain evidence="12 13">Sp-1</strain>
    </source>
</reference>
<dbReference type="GO" id="GO:0008652">
    <property type="term" value="P:amino acid biosynthetic process"/>
    <property type="evidence" value="ECO:0007669"/>
    <property type="project" value="UniProtKB-KW"/>
</dbReference>
<keyword evidence="8 11" id="KW-0067">ATP-binding</keyword>
<dbReference type="PROSITE" id="PS01128">
    <property type="entry name" value="SHIKIMATE_KINASE"/>
    <property type="match status" value="1"/>
</dbReference>
<evidence type="ECO:0000256" key="3">
    <source>
        <dbReference type="ARBA" id="ARBA00012154"/>
    </source>
</evidence>
<evidence type="ECO:0000256" key="9">
    <source>
        <dbReference type="ARBA" id="ARBA00023141"/>
    </source>
</evidence>
<dbReference type="InterPro" id="IPR027417">
    <property type="entry name" value="P-loop_NTPase"/>
</dbReference>
<feature type="binding site" evidence="11">
    <location>
        <position position="162"/>
    </location>
    <ligand>
        <name>substrate</name>
    </ligand>
</feature>
<comment type="caution">
    <text evidence="12">The sequence shown here is derived from an EMBL/GenBank/DDBJ whole genome shotgun (WGS) entry which is preliminary data.</text>
</comment>
<accession>A0A6A7Y5A4</accession>